<evidence type="ECO:0000313" key="2">
    <source>
        <dbReference type="EMBL" id="GAA1985904.1"/>
    </source>
</evidence>
<name>A0ABN2SFK5_9PSEU</name>
<comment type="caution">
    <text evidence="2">The sequence shown here is derived from an EMBL/GenBank/DDBJ whole genome shotgun (WGS) entry which is preliminary data.</text>
</comment>
<sequence length="263" mass="28416">MRASTEDREVRRPDDTTIRYTASGPADGPVLALIHGWGCDRHDFDAITGFLPPHLRVLAIDLAEHGDSRSAREVWTIEEFARDVAAVLAAESVGSCVVAGHSLGGAVAIETARQLPDTVTRVVTLEAVHYLSLFPAQDEAQAEAVLLPFREDFAGAMRGMVEAGSPPGTDPALVDAYTKRMGAVRQPAGLRSLEGMLRWDMDAALREVAQPHVLFAVRTIITQEAIDRYGDRMRIELVDLGSHHFPAESPEATAGLLAAVMSE</sequence>
<dbReference type="Gene3D" id="3.40.50.1820">
    <property type="entry name" value="alpha/beta hydrolase"/>
    <property type="match status" value="1"/>
</dbReference>
<evidence type="ECO:0000313" key="3">
    <source>
        <dbReference type="Proteomes" id="UP001501116"/>
    </source>
</evidence>
<dbReference type="PANTHER" id="PTHR43798">
    <property type="entry name" value="MONOACYLGLYCEROL LIPASE"/>
    <property type="match status" value="1"/>
</dbReference>
<dbReference type="InterPro" id="IPR029058">
    <property type="entry name" value="AB_hydrolase_fold"/>
</dbReference>
<proteinExistence type="predicted"/>
<reference evidence="2 3" key="1">
    <citation type="journal article" date="2019" name="Int. J. Syst. Evol. Microbiol.">
        <title>The Global Catalogue of Microorganisms (GCM) 10K type strain sequencing project: providing services to taxonomists for standard genome sequencing and annotation.</title>
        <authorList>
            <consortium name="The Broad Institute Genomics Platform"/>
            <consortium name="The Broad Institute Genome Sequencing Center for Infectious Disease"/>
            <person name="Wu L."/>
            <person name="Ma J."/>
        </authorList>
    </citation>
    <scope>NUCLEOTIDE SEQUENCE [LARGE SCALE GENOMIC DNA]</scope>
    <source>
        <strain evidence="2 3">JCM 14545</strain>
    </source>
</reference>
<gene>
    <name evidence="2" type="ORF">GCM10009754_74530</name>
</gene>
<organism evidence="2 3">
    <name type="scientific">Amycolatopsis minnesotensis</name>
    <dbReference type="NCBI Taxonomy" id="337894"/>
    <lineage>
        <taxon>Bacteria</taxon>
        <taxon>Bacillati</taxon>
        <taxon>Actinomycetota</taxon>
        <taxon>Actinomycetes</taxon>
        <taxon>Pseudonocardiales</taxon>
        <taxon>Pseudonocardiaceae</taxon>
        <taxon>Amycolatopsis</taxon>
    </lineage>
</organism>
<dbReference type="SUPFAM" id="SSF53474">
    <property type="entry name" value="alpha/beta-Hydrolases"/>
    <property type="match status" value="1"/>
</dbReference>
<keyword evidence="2" id="KW-0378">Hydrolase</keyword>
<dbReference type="EMBL" id="BAAANN010000043">
    <property type="protein sequence ID" value="GAA1985904.1"/>
    <property type="molecule type" value="Genomic_DNA"/>
</dbReference>
<protein>
    <submittedName>
        <fullName evidence="2">Alpha/beta hydrolase</fullName>
    </submittedName>
</protein>
<dbReference type="RefSeq" id="WP_344429808.1">
    <property type="nucleotide sequence ID" value="NZ_BAAANN010000043.1"/>
</dbReference>
<feature type="domain" description="AB hydrolase-1" evidence="1">
    <location>
        <begin position="33"/>
        <end position="254"/>
    </location>
</feature>
<dbReference type="PRINTS" id="PR00111">
    <property type="entry name" value="ABHYDROLASE"/>
</dbReference>
<accession>A0ABN2SFK5</accession>
<keyword evidence="3" id="KW-1185">Reference proteome</keyword>
<dbReference type="Proteomes" id="UP001501116">
    <property type="component" value="Unassembled WGS sequence"/>
</dbReference>
<evidence type="ECO:0000259" key="1">
    <source>
        <dbReference type="Pfam" id="PF12697"/>
    </source>
</evidence>
<dbReference type="InterPro" id="IPR050266">
    <property type="entry name" value="AB_hydrolase_sf"/>
</dbReference>
<dbReference type="InterPro" id="IPR000073">
    <property type="entry name" value="AB_hydrolase_1"/>
</dbReference>
<dbReference type="PANTHER" id="PTHR43798:SF33">
    <property type="entry name" value="HYDROLASE, PUTATIVE (AFU_ORTHOLOGUE AFUA_2G14860)-RELATED"/>
    <property type="match status" value="1"/>
</dbReference>
<dbReference type="Pfam" id="PF12697">
    <property type="entry name" value="Abhydrolase_6"/>
    <property type="match status" value="1"/>
</dbReference>
<dbReference type="GO" id="GO:0016787">
    <property type="term" value="F:hydrolase activity"/>
    <property type="evidence" value="ECO:0007669"/>
    <property type="project" value="UniProtKB-KW"/>
</dbReference>